<protein>
    <submittedName>
        <fullName evidence="5">Hypothetical copper tolerance protein</fullName>
    </submittedName>
</protein>
<dbReference type="EMBL" id="CR378666">
    <property type="protein sequence ID" value="CAG19392.1"/>
    <property type="molecule type" value="Genomic_DNA"/>
</dbReference>
<dbReference type="RefSeq" id="WP_011217726.1">
    <property type="nucleotide sequence ID" value="NC_006370.1"/>
</dbReference>
<name>Q6LTI4_PHOPR</name>
<dbReference type="eggNOG" id="COG4454">
    <property type="taxonomic scope" value="Bacteria"/>
</dbReference>
<evidence type="ECO:0000313" key="5">
    <source>
        <dbReference type="EMBL" id="CAG19392.1"/>
    </source>
</evidence>
<keyword evidence="3" id="KW-0732">Signal</keyword>
<evidence type="ECO:0000256" key="1">
    <source>
        <dbReference type="ARBA" id="ARBA00022723"/>
    </source>
</evidence>
<evidence type="ECO:0000259" key="4">
    <source>
        <dbReference type="Pfam" id="PF00127"/>
    </source>
</evidence>
<accession>Q6LTI4</accession>
<dbReference type="InterPro" id="IPR008972">
    <property type="entry name" value="Cupredoxin"/>
</dbReference>
<feature type="chain" id="PRO_5004276240" evidence="3">
    <location>
        <begin position="24"/>
        <end position="159"/>
    </location>
</feature>
<dbReference type="PANTHER" id="PTHR38439">
    <property type="entry name" value="AURACYANIN-B"/>
    <property type="match status" value="1"/>
</dbReference>
<evidence type="ECO:0000256" key="3">
    <source>
        <dbReference type="SAM" id="SignalP"/>
    </source>
</evidence>
<dbReference type="SUPFAM" id="SSF49503">
    <property type="entry name" value="Cupredoxins"/>
    <property type="match status" value="1"/>
</dbReference>
<dbReference type="InterPro" id="IPR000923">
    <property type="entry name" value="BlueCu_1"/>
</dbReference>
<dbReference type="Gene3D" id="2.60.40.420">
    <property type="entry name" value="Cupredoxins - blue copper proteins"/>
    <property type="match status" value="1"/>
</dbReference>
<gene>
    <name evidence="5" type="primary">SMA1041</name>
    <name evidence="5" type="ordered locus">PBPRA0981</name>
</gene>
<evidence type="ECO:0000256" key="2">
    <source>
        <dbReference type="ARBA" id="ARBA00023008"/>
    </source>
</evidence>
<dbReference type="CDD" id="cd04211">
    <property type="entry name" value="Cupredoxin_like_2"/>
    <property type="match status" value="1"/>
</dbReference>
<dbReference type="HOGENOM" id="CLU_102172_0_0_6"/>
<dbReference type="PANTHER" id="PTHR38439:SF3">
    <property type="entry name" value="COPPER-RESISTANT CUPROPROTEIN COPI"/>
    <property type="match status" value="1"/>
</dbReference>
<keyword evidence="2" id="KW-0186">Copper</keyword>
<feature type="domain" description="Blue (type 1) copper" evidence="4">
    <location>
        <begin position="55"/>
        <end position="159"/>
    </location>
</feature>
<dbReference type="InterPro" id="IPR050845">
    <property type="entry name" value="Cu-binding_ET"/>
</dbReference>
<proteinExistence type="predicted"/>
<dbReference type="STRING" id="298386.PBPRA0981"/>
<evidence type="ECO:0000313" key="6">
    <source>
        <dbReference type="Proteomes" id="UP000000593"/>
    </source>
</evidence>
<keyword evidence="6" id="KW-1185">Reference proteome</keyword>
<reference evidence="6" key="1">
    <citation type="journal article" date="2005" name="Science">
        <title>Life at depth: Photobacterium profundum genome sequence and expression analysis.</title>
        <authorList>
            <person name="Vezzi A."/>
            <person name="Campanaro S."/>
            <person name="D'Angelo M."/>
            <person name="Simonato F."/>
            <person name="Vitulo N."/>
            <person name="Lauro F.M."/>
            <person name="Cestaro A."/>
            <person name="Malacrida G."/>
            <person name="Simionati B."/>
            <person name="Cannata N."/>
            <person name="Romualdi C."/>
            <person name="Bartlett D.H."/>
            <person name="Valle G."/>
        </authorList>
    </citation>
    <scope>NUCLEOTIDE SEQUENCE [LARGE SCALE GENOMIC DNA]</scope>
    <source>
        <strain evidence="6">ATCC BAA-1253 / SS9</strain>
    </source>
</reference>
<organism evidence="5 6">
    <name type="scientific">Photobacterium profundum (strain SS9)</name>
    <dbReference type="NCBI Taxonomy" id="298386"/>
    <lineage>
        <taxon>Bacteria</taxon>
        <taxon>Pseudomonadati</taxon>
        <taxon>Pseudomonadota</taxon>
        <taxon>Gammaproteobacteria</taxon>
        <taxon>Vibrionales</taxon>
        <taxon>Vibrionaceae</taxon>
        <taxon>Photobacterium</taxon>
    </lineage>
</organism>
<dbReference type="Pfam" id="PF00127">
    <property type="entry name" value="Copper-bind"/>
    <property type="match status" value="1"/>
</dbReference>
<dbReference type="AlphaFoldDB" id="Q6LTI4"/>
<dbReference type="KEGG" id="ppr:PBPRA0981"/>
<sequence>MMKTKSAAALLILSTLLSNMVFAGGNHDSHPAEATSSPVGMPGKAKNVTRTIDVSMSDMMRFTPSNINVKQGETVRFLITNDGKIPHEFVIGSKDNLKSHAEMMRKMPDMQHAENNMVTLNAGQKSAIIWQFTEAGVVDFACLIPGHMEAGMVGQFTVQ</sequence>
<dbReference type="GO" id="GO:0005507">
    <property type="term" value="F:copper ion binding"/>
    <property type="evidence" value="ECO:0007669"/>
    <property type="project" value="InterPro"/>
</dbReference>
<feature type="signal peptide" evidence="3">
    <location>
        <begin position="1"/>
        <end position="23"/>
    </location>
</feature>
<keyword evidence="1" id="KW-0479">Metal-binding</keyword>
<dbReference type="GO" id="GO:0009055">
    <property type="term" value="F:electron transfer activity"/>
    <property type="evidence" value="ECO:0007669"/>
    <property type="project" value="InterPro"/>
</dbReference>
<dbReference type="Proteomes" id="UP000000593">
    <property type="component" value="Chromosome 1"/>
</dbReference>